<dbReference type="Gene3D" id="1.10.287.950">
    <property type="entry name" value="Methyl-accepting chemotaxis protein"/>
    <property type="match status" value="1"/>
</dbReference>
<name>A0A8J7K820_9GAMM</name>
<dbReference type="Pfam" id="PF00015">
    <property type="entry name" value="MCPsignal"/>
    <property type="match status" value="1"/>
</dbReference>
<keyword evidence="2" id="KW-0472">Membrane</keyword>
<comment type="caution">
    <text evidence="9">The sequence shown here is derived from an EMBL/GenBank/DDBJ whole genome shotgun (WGS) entry which is preliminary data.</text>
</comment>
<dbReference type="PROSITE" id="PS50111">
    <property type="entry name" value="CHEMOTAXIS_TRANSDUC_2"/>
    <property type="match status" value="1"/>
</dbReference>
<evidence type="ECO:0000256" key="3">
    <source>
        <dbReference type="ARBA" id="ARBA00023224"/>
    </source>
</evidence>
<dbReference type="AlphaFoldDB" id="A0A8J7K820"/>
<evidence type="ECO:0000256" key="1">
    <source>
        <dbReference type="ARBA" id="ARBA00004429"/>
    </source>
</evidence>
<reference evidence="9" key="1">
    <citation type="submission" date="2020-10" db="EMBL/GenBank/DDBJ databases">
        <title>Bacterium isolated from coastal waters sediment.</title>
        <authorList>
            <person name="Chen R.-J."/>
            <person name="Lu D.-C."/>
            <person name="Zhu K.-L."/>
            <person name="Du Z.-J."/>
        </authorList>
    </citation>
    <scope>NUCLEOTIDE SEQUENCE</scope>
    <source>
        <strain evidence="9">N1Y112</strain>
    </source>
</reference>
<dbReference type="PROSITE" id="PS50192">
    <property type="entry name" value="T_SNARE"/>
    <property type="match status" value="1"/>
</dbReference>
<feature type="domain" description="T-SNARE coiled-coil homology" evidence="8">
    <location>
        <begin position="186"/>
        <end position="231"/>
    </location>
</feature>
<accession>A0A8J7K820</accession>
<dbReference type="SMART" id="SM00283">
    <property type="entry name" value="MA"/>
    <property type="match status" value="1"/>
</dbReference>
<feature type="region of interest" description="Disordered" evidence="6">
    <location>
        <begin position="238"/>
        <end position="257"/>
    </location>
</feature>
<evidence type="ECO:0000313" key="10">
    <source>
        <dbReference type="Proteomes" id="UP000640333"/>
    </source>
</evidence>
<feature type="compositionally biased region" description="Polar residues" evidence="6">
    <location>
        <begin position="239"/>
        <end position="257"/>
    </location>
</feature>
<evidence type="ECO:0000256" key="5">
    <source>
        <dbReference type="PROSITE-ProRule" id="PRU00284"/>
    </source>
</evidence>
<dbReference type="InterPro" id="IPR000727">
    <property type="entry name" value="T_SNARE_dom"/>
</dbReference>
<dbReference type="GO" id="GO:0007165">
    <property type="term" value="P:signal transduction"/>
    <property type="evidence" value="ECO:0007669"/>
    <property type="project" value="UniProtKB-KW"/>
</dbReference>
<keyword evidence="2" id="KW-1003">Cell membrane</keyword>
<keyword evidence="2" id="KW-0997">Cell inner membrane</keyword>
<sequence length="274" mass="29457">MPSTINANNLTTAVDESYRDIQHQFAETDQVAAAVNEMTASIQEVAGNALSASDAASKGLQETESGQQIMDHSLHAIQELKIDIERACTVIRNVEDSSNNISSVLDVIRGVSEQTNLLALNAAIEAARAGDAGRGFSVVADEVRTLATRTQASTEEIQQMINRLQASSHEAVAVMKRSVDQADGCVQQSNHSMESLNVIHGAINVINDMSTQIATAVEQQSAVADEINRSVVSIRDLSEQSLESAQSNSRTSDSMNTASLDLEELAIQFWDKRG</sequence>
<evidence type="ECO:0000256" key="6">
    <source>
        <dbReference type="SAM" id="MobiDB-lite"/>
    </source>
</evidence>
<organism evidence="9 10">
    <name type="scientific">Pontibacterium sinense</name>
    <dbReference type="NCBI Taxonomy" id="2781979"/>
    <lineage>
        <taxon>Bacteria</taxon>
        <taxon>Pseudomonadati</taxon>
        <taxon>Pseudomonadota</taxon>
        <taxon>Gammaproteobacteria</taxon>
        <taxon>Oceanospirillales</taxon>
        <taxon>Oceanospirillaceae</taxon>
        <taxon>Pontibacterium</taxon>
    </lineage>
</organism>
<dbReference type="InterPro" id="IPR004089">
    <property type="entry name" value="MCPsignal_dom"/>
</dbReference>
<dbReference type="PRINTS" id="PR00260">
    <property type="entry name" value="CHEMTRNSDUCR"/>
</dbReference>
<dbReference type="EMBL" id="JADEYS010000021">
    <property type="protein sequence ID" value="MBE9399026.1"/>
    <property type="molecule type" value="Genomic_DNA"/>
</dbReference>
<keyword evidence="3 5" id="KW-0807">Transducer</keyword>
<dbReference type="Proteomes" id="UP000640333">
    <property type="component" value="Unassembled WGS sequence"/>
</dbReference>
<evidence type="ECO:0000259" key="8">
    <source>
        <dbReference type="PROSITE" id="PS50192"/>
    </source>
</evidence>
<feature type="domain" description="Methyl-accepting transducer" evidence="7">
    <location>
        <begin position="1"/>
        <end position="235"/>
    </location>
</feature>
<dbReference type="RefSeq" id="WP_193954720.1">
    <property type="nucleotide sequence ID" value="NZ_JADEYS010000021.1"/>
</dbReference>
<keyword evidence="10" id="KW-1185">Reference proteome</keyword>
<dbReference type="PANTHER" id="PTHR32089:SF74">
    <property type="entry name" value="METHYL-ACCEPTING CHEMOTAXIS PROTEIN AER"/>
    <property type="match status" value="1"/>
</dbReference>
<dbReference type="SUPFAM" id="SSF58104">
    <property type="entry name" value="Methyl-accepting chemotaxis protein (MCP) signaling domain"/>
    <property type="match status" value="1"/>
</dbReference>
<dbReference type="GO" id="GO:0004888">
    <property type="term" value="F:transmembrane signaling receptor activity"/>
    <property type="evidence" value="ECO:0007669"/>
    <property type="project" value="InterPro"/>
</dbReference>
<comment type="subcellular location">
    <subcellularLocation>
        <location evidence="1">Cell inner membrane</location>
        <topology evidence="1">Multi-pass membrane protein</topology>
    </subcellularLocation>
</comment>
<comment type="similarity">
    <text evidence="4">Belongs to the methyl-accepting chemotaxis (MCP) protein family.</text>
</comment>
<dbReference type="PANTHER" id="PTHR32089">
    <property type="entry name" value="METHYL-ACCEPTING CHEMOTAXIS PROTEIN MCPB"/>
    <property type="match status" value="1"/>
</dbReference>
<dbReference type="FunFam" id="1.10.287.950:FF:000001">
    <property type="entry name" value="Methyl-accepting chemotaxis sensory transducer"/>
    <property type="match status" value="1"/>
</dbReference>
<gene>
    <name evidence="9" type="ORF">IOQ59_17340</name>
</gene>
<evidence type="ECO:0000313" key="9">
    <source>
        <dbReference type="EMBL" id="MBE9399026.1"/>
    </source>
</evidence>
<evidence type="ECO:0000256" key="4">
    <source>
        <dbReference type="ARBA" id="ARBA00029447"/>
    </source>
</evidence>
<dbReference type="GO" id="GO:0006935">
    <property type="term" value="P:chemotaxis"/>
    <property type="evidence" value="ECO:0007669"/>
    <property type="project" value="InterPro"/>
</dbReference>
<evidence type="ECO:0000256" key="2">
    <source>
        <dbReference type="ARBA" id="ARBA00022519"/>
    </source>
</evidence>
<dbReference type="InterPro" id="IPR004090">
    <property type="entry name" value="Chemotax_Me-accpt_rcpt"/>
</dbReference>
<protein>
    <submittedName>
        <fullName evidence="9">Methyl-accepting chemotaxis protein</fullName>
    </submittedName>
</protein>
<evidence type="ECO:0000259" key="7">
    <source>
        <dbReference type="PROSITE" id="PS50111"/>
    </source>
</evidence>
<dbReference type="GO" id="GO:0005886">
    <property type="term" value="C:plasma membrane"/>
    <property type="evidence" value="ECO:0007669"/>
    <property type="project" value="UniProtKB-SubCell"/>
</dbReference>
<proteinExistence type="inferred from homology"/>